<evidence type="ECO:0008006" key="3">
    <source>
        <dbReference type="Google" id="ProtNLM"/>
    </source>
</evidence>
<proteinExistence type="predicted"/>
<comment type="caution">
    <text evidence="1">The sequence shown here is derived from an EMBL/GenBank/DDBJ whole genome shotgun (WGS) entry which is preliminary data.</text>
</comment>
<organism evidence="1 2">
    <name type="scientific">Mucuna pruriens</name>
    <name type="common">Velvet bean</name>
    <name type="synonym">Dolichos pruriens</name>
    <dbReference type="NCBI Taxonomy" id="157652"/>
    <lineage>
        <taxon>Eukaryota</taxon>
        <taxon>Viridiplantae</taxon>
        <taxon>Streptophyta</taxon>
        <taxon>Embryophyta</taxon>
        <taxon>Tracheophyta</taxon>
        <taxon>Spermatophyta</taxon>
        <taxon>Magnoliopsida</taxon>
        <taxon>eudicotyledons</taxon>
        <taxon>Gunneridae</taxon>
        <taxon>Pentapetalae</taxon>
        <taxon>rosids</taxon>
        <taxon>fabids</taxon>
        <taxon>Fabales</taxon>
        <taxon>Fabaceae</taxon>
        <taxon>Papilionoideae</taxon>
        <taxon>50 kb inversion clade</taxon>
        <taxon>NPAAA clade</taxon>
        <taxon>indigoferoid/millettioid clade</taxon>
        <taxon>Phaseoleae</taxon>
        <taxon>Mucuna</taxon>
    </lineage>
</organism>
<dbReference type="InterPro" id="IPR021109">
    <property type="entry name" value="Peptidase_aspartic_dom_sf"/>
</dbReference>
<feature type="non-terminal residue" evidence="1">
    <location>
        <position position="1"/>
    </location>
</feature>
<dbReference type="OrthoDB" id="778454at2759"/>
<evidence type="ECO:0000313" key="2">
    <source>
        <dbReference type="Proteomes" id="UP000257109"/>
    </source>
</evidence>
<protein>
    <recommendedName>
        <fullName evidence="3">Aspartic peptidase DDI1-type domain-containing protein</fullName>
    </recommendedName>
</protein>
<name>A0A371EAT6_MUCPR</name>
<dbReference type="EMBL" id="QJKJ01015062">
    <property type="protein sequence ID" value="RDX63145.1"/>
    <property type="molecule type" value="Genomic_DNA"/>
</dbReference>
<accession>A0A371EAT6</accession>
<dbReference type="Gene3D" id="2.40.70.10">
    <property type="entry name" value="Acid Proteases"/>
    <property type="match status" value="1"/>
</dbReference>
<evidence type="ECO:0000313" key="1">
    <source>
        <dbReference type="EMBL" id="RDX63145.1"/>
    </source>
</evidence>
<dbReference type="PANTHER" id="PTHR33067">
    <property type="entry name" value="RNA-DIRECTED DNA POLYMERASE-RELATED"/>
    <property type="match status" value="1"/>
</dbReference>
<dbReference type="AlphaFoldDB" id="A0A371EAT6"/>
<gene>
    <name evidence="1" type="ORF">CR513_58462</name>
</gene>
<sequence length="148" mass="16728">MSQQKLRSTGTESRPDVDLHHNRLDQFQCHLQPRHCQQGSLKPMKMEINIPLLDAIKQIPKYTKFLKKLSVHKRKKMKEGVELGGIVSALTRNDDIIAGTRKARPKKCRDPGIFFVPCIIGDCTFADAMLDLGALINVMPTSIYKSLN</sequence>
<dbReference type="Proteomes" id="UP000257109">
    <property type="component" value="Unassembled WGS sequence"/>
</dbReference>
<keyword evidence="2" id="KW-1185">Reference proteome</keyword>
<reference evidence="1" key="1">
    <citation type="submission" date="2018-05" db="EMBL/GenBank/DDBJ databases">
        <title>Draft genome of Mucuna pruriens seed.</title>
        <authorList>
            <person name="Nnadi N.E."/>
            <person name="Vos R."/>
            <person name="Hasami M.H."/>
            <person name="Devisetty U.K."/>
            <person name="Aguiy J.C."/>
        </authorList>
    </citation>
    <scope>NUCLEOTIDE SEQUENCE [LARGE SCALE GENOMIC DNA]</scope>
    <source>
        <strain evidence="1">JCA_2017</strain>
    </source>
</reference>
<dbReference type="PANTHER" id="PTHR33067:SF9">
    <property type="entry name" value="RNA-DIRECTED DNA POLYMERASE"/>
    <property type="match status" value="1"/>
</dbReference>